<evidence type="ECO:0000313" key="3">
    <source>
        <dbReference type="Proteomes" id="UP000589036"/>
    </source>
</evidence>
<comment type="caution">
    <text evidence="2">The sequence shown here is derived from an EMBL/GenBank/DDBJ whole genome shotgun (WGS) entry which is preliminary data.</text>
</comment>
<reference evidence="2 3" key="1">
    <citation type="submission" date="2020-07" db="EMBL/GenBank/DDBJ databases">
        <title>Sequencing the genomes of 1000 actinobacteria strains.</title>
        <authorList>
            <person name="Klenk H.-P."/>
        </authorList>
    </citation>
    <scope>NUCLEOTIDE SEQUENCE [LARGE SCALE GENOMIC DNA]</scope>
    <source>
        <strain evidence="2 3">CXB654</strain>
    </source>
</reference>
<organism evidence="2 3">
    <name type="scientific">Spinactinospora alkalitolerans</name>
    <dbReference type="NCBI Taxonomy" id="687207"/>
    <lineage>
        <taxon>Bacteria</taxon>
        <taxon>Bacillati</taxon>
        <taxon>Actinomycetota</taxon>
        <taxon>Actinomycetes</taxon>
        <taxon>Streptosporangiales</taxon>
        <taxon>Nocardiopsidaceae</taxon>
        <taxon>Spinactinospora</taxon>
    </lineage>
</organism>
<proteinExistence type="predicted"/>
<name>A0A852U0U5_9ACTN</name>
<feature type="region of interest" description="Disordered" evidence="1">
    <location>
        <begin position="35"/>
        <end position="58"/>
    </location>
</feature>
<dbReference type="EMBL" id="JACCCC010000001">
    <property type="protein sequence ID" value="NYE50466.1"/>
    <property type="molecule type" value="Genomic_DNA"/>
</dbReference>
<evidence type="ECO:0000313" key="2">
    <source>
        <dbReference type="EMBL" id="NYE50466.1"/>
    </source>
</evidence>
<dbReference type="AlphaFoldDB" id="A0A852U0U5"/>
<dbReference type="Proteomes" id="UP000589036">
    <property type="component" value="Unassembled WGS sequence"/>
</dbReference>
<sequence length="58" mass="6414">MRLIDTHYVPDRPDGLEVKFWSGPIDEVSDYTPYDETVSSRPAPGGVPACSRDGRFSA</sequence>
<accession>A0A852U0U5</accession>
<gene>
    <name evidence="2" type="ORF">HDA32_005586</name>
</gene>
<dbReference type="RefSeq" id="WP_179645943.1">
    <property type="nucleotide sequence ID" value="NZ_BAAAYY010000030.1"/>
</dbReference>
<protein>
    <submittedName>
        <fullName evidence="2">Uncharacterized protein</fullName>
    </submittedName>
</protein>
<keyword evidence="3" id="KW-1185">Reference proteome</keyword>
<evidence type="ECO:0000256" key="1">
    <source>
        <dbReference type="SAM" id="MobiDB-lite"/>
    </source>
</evidence>